<dbReference type="RefSeq" id="WP_068589158.1">
    <property type="nucleotide sequence ID" value="NZ_LRXL01000026.1"/>
</dbReference>
<keyword evidence="1" id="KW-0732">Signal</keyword>
<proteinExistence type="predicted"/>
<evidence type="ECO:0000313" key="2">
    <source>
        <dbReference type="EMBL" id="OAB79563.1"/>
    </source>
</evidence>
<feature type="signal peptide" evidence="1">
    <location>
        <begin position="1"/>
        <end position="22"/>
    </location>
</feature>
<protein>
    <submittedName>
        <fullName evidence="2">Uncharacterized protein</fullName>
    </submittedName>
</protein>
<comment type="caution">
    <text evidence="2">The sequence shown here is derived from an EMBL/GenBank/DDBJ whole genome shotgun (WGS) entry which is preliminary data.</text>
</comment>
<accession>A0A167IE31</accession>
<feature type="chain" id="PRO_5007888107" evidence="1">
    <location>
        <begin position="23"/>
        <end position="249"/>
    </location>
</feature>
<organism evidence="2 3">
    <name type="scientific">Cochleicola gelatinilyticus</name>
    <dbReference type="NCBI Taxonomy" id="1763537"/>
    <lineage>
        <taxon>Bacteria</taxon>
        <taxon>Pseudomonadati</taxon>
        <taxon>Bacteroidota</taxon>
        <taxon>Flavobacteriia</taxon>
        <taxon>Flavobacteriales</taxon>
        <taxon>Flavobacteriaceae</taxon>
        <taxon>Cochleicola</taxon>
    </lineage>
</organism>
<dbReference type="EMBL" id="LRXL01000026">
    <property type="protein sequence ID" value="OAB79563.1"/>
    <property type="molecule type" value="Genomic_DNA"/>
</dbReference>
<dbReference type="STRING" id="1763537.ULVI_02075"/>
<keyword evidence="3" id="KW-1185">Reference proteome</keyword>
<reference evidence="2 3" key="1">
    <citation type="submission" date="2016-02" db="EMBL/GenBank/DDBJ databases">
        <title>Ulvibacter sp. LPB0005, isolated from Thais luteostoma.</title>
        <authorList>
            <person name="Shin S.-K."/>
            <person name="Yi H."/>
        </authorList>
    </citation>
    <scope>NUCLEOTIDE SEQUENCE [LARGE SCALE GENOMIC DNA]</scope>
    <source>
        <strain evidence="2 3">LPB0005</strain>
    </source>
</reference>
<sequence>MKTIKILLSFLLFFLLCPNLSAQQAFWVHEDPVYPAKAADYEAYCSTLAVNSKKYDIKKANWFTISTDDLRYFHISPIQKMADLDQSRFSVLQDKMGEQEFNQLFENFDNCYDNHFDYIIHLDDDLSYMPEGIDPSGSGSAFVKLEFFYATPQNFEKLLDLAKSFKELYANKKSKEYYRVFRSGFGSQGQFIIVAISAKNASEYEKIRIENKELLGTDRDKIYDELLKTISKVETLNGYMREDLSYEPQ</sequence>
<name>A0A167IE31_9FLAO</name>
<dbReference type="OrthoDB" id="1426903at2"/>
<evidence type="ECO:0000313" key="3">
    <source>
        <dbReference type="Proteomes" id="UP000077013"/>
    </source>
</evidence>
<dbReference type="AlphaFoldDB" id="A0A167IE31"/>
<gene>
    <name evidence="2" type="ORF">ULVI_02075</name>
</gene>
<evidence type="ECO:0000256" key="1">
    <source>
        <dbReference type="SAM" id="SignalP"/>
    </source>
</evidence>
<dbReference type="Proteomes" id="UP000077013">
    <property type="component" value="Unassembled WGS sequence"/>
</dbReference>